<proteinExistence type="predicted"/>
<sequence length="126" mass="13722">MQLAVKNCTALERPSLETVRIPEKESLESQADVNAVNFSNDEDLLRKEIGRGCLFPASEVSAQGDSIFKKSAVENSKAAQVLSPVISQEVQQSLDDLVPQAPIHNSSRLKTCALGSHSQLIKFEKS</sequence>
<gene>
    <name evidence="1" type="ORF">CITCOLO1_LOCUS7514</name>
</gene>
<reference evidence="1 2" key="1">
    <citation type="submission" date="2024-03" db="EMBL/GenBank/DDBJ databases">
        <authorList>
            <person name="Gkanogiannis A."/>
            <person name="Becerra Lopez-Lavalle L."/>
        </authorList>
    </citation>
    <scope>NUCLEOTIDE SEQUENCE [LARGE SCALE GENOMIC DNA]</scope>
</reference>
<organism evidence="1 2">
    <name type="scientific">Citrullus colocynthis</name>
    <name type="common">colocynth</name>
    <dbReference type="NCBI Taxonomy" id="252529"/>
    <lineage>
        <taxon>Eukaryota</taxon>
        <taxon>Viridiplantae</taxon>
        <taxon>Streptophyta</taxon>
        <taxon>Embryophyta</taxon>
        <taxon>Tracheophyta</taxon>
        <taxon>Spermatophyta</taxon>
        <taxon>Magnoliopsida</taxon>
        <taxon>eudicotyledons</taxon>
        <taxon>Gunneridae</taxon>
        <taxon>Pentapetalae</taxon>
        <taxon>rosids</taxon>
        <taxon>fabids</taxon>
        <taxon>Cucurbitales</taxon>
        <taxon>Cucurbitaceae</taxon>
        <taxon>Benincaseae</taxon>
        <taxon>Citrullus</taxon>
    </lineage>
</organism>
<protein>
    <submittedName>
        <fullName evidence="1">Uncharacterized protein</fullName>
    </submittedName>
</protein>
<evidence type="ECO:0000313" key="2">
    <source>
        <dbReference type="Proteomes" id="UP001642487"/>
    </source>
</evidence>
<name>A0ABP0Y5K5_9ROSI</name>
<accession>A0ABP0Y5K5</accession>
<evidence type="ECO:0000313" key="1">
    <source>
        <dbReference type="EMBL" id="CAK9315703.1"/>
    </source>
</evidence>
<keyword evidence="2" id="KW-1185">Reference proteome</keyword>
<dbReference type="EMBL" id="OZ021736">
    <property type="protein sequence ID" value="CAK9315703.1"/>
    <property type="molecule type" value="Genomic_DNA"/>
</dbReference>
<dbReference type="Proteomes" id="UP001642487">
    <property type="component" value="Chromosome 2"/>
</dbReference>